<accession>A0A0C2W919</accession>
<evidence type="ECO:0000313" key="3">
    <source>
        <dbReference type="Proteomes" id="UP000031972"/>
    </source>
</evidence>
<name>A0A0C2W919_9BACL</name>
<keyword evidence="1" id="KW-0472">Membrane</keyword>
<keyword evidence="1" id="KW-0812">Transmembrane</keyword>
<protein>
    <submittedName>
        <fullName evidence="2">Membrane protein</fullName>
    </submittedName>
</protein>
<evidence type="ECO:0000256" key="1">
    <source>
        <dbReference type="SAM" id="Phobius"/>
    </source>
</evidence>
<feature type="transmembrane region" description="Helical" evidence="1">
    <location>
        <begin position="112"/>
        <end position="131"/>
    </location>
</feature>
<dbReference type="OrthoDB" id="21325at2"/>
<dbReference type="PATRIC" id="fig|220754.4.peg.413"/>
<dbReference type="EMBL" id="JXRR01000001">
    <property type="protein sequence ID" value="KIL53076.1"/>
    <property type="molecule type" value="Genomic_DNA"/>
</dbReference>
<feature type="transmembrane region" description="Helical" evidence="1">
    <location>
        <begin position="172"/>
        <end position="189"/>
    </location>
</feature>
<feature type="transmembrane region" description="Helical" evidence="1">
    <location>
        <begin position="6"/>
        <end position="23"/>
    </location>
</feature>
<dbReference type="AlphaFoldDB" id="A0A0C2W919"/>
<feature type="transmembrane region" description="Helical" evidence="1">
    <location>
        <begin position="72"/>
        <end position="91"/>
    </location>
</feature>
<organism evidence="2 3">
    <name type="scientific">Jeotgalibacillus campisalis</name>
    <dbReference type="NCBI Taxonomy" id="220754"/>
    <lineage>
        <taxon>Bacteria</taxon>
        <taxon>Bacillati</taxon>
        <taxon>Bacillota</taxon>
        <taxon>Bacilli</taxon>
        <taxon>Bacillales</taxon>
        <taxon>Caryophanaceae</taxon>
        <taxon>Jeotgalibacillus</taxon>
    </lineage>
</organism>
<comment type="caution">
    <text evidence="2">The sequence shown here is derived from an EMBL/GenBank/DDBJ whole genome shotgun (WGS) entry which is preliminary data.</text>
</comment>
<keyword evidence="3" id="KW-1185">Reference proteome</keyword>
<dbReference type="Proteomes" id="UP000031972">
    <property type="component" value="Unassembled WGS sequence"/>
</dbReference>
<feature type="transmembrane region" description="Helical" evidence="1">
    <location>
        <begin position="143"/>
        <end position="160"/>
    </location>
</feature>
<feature type="transmembrane region" description="Helical" evidence="1">
    <location>
        <begin position="35"/>
        <end position="52"/>
    </location>
</feature>
<sequence length="242" mass="28024">MFFWLSLLFALGFSLIHYSSKYLDFIKDKPQSRFLSFAGGIAVSYVFIHLLPELNHYQHQLEETLQEGAFRFVEHHIYVIAMLGLAAFYGLERTVKTSKKKQFHSNQSSAGVFWVHISSFFIYNAVIGYLLIREEYSGPWEMFFYFIALSIHFITNDRALRRDHQQIYDQYGRILLSFATLLGWVIGALVEVHEFYISILVAFLAGGIVLNVLKEELPEEKESSFTAFSLGLVFYSVLLLII</sequence>
<dbReference type="RefSeq" id="WP_041054102.1">
    <property type="nucleotide sequence ID" value="NZ_JXRR01000001.1"/>
</dbReference>
<gene>
    <name evidence="2" type="ORF">KR50_04050</name>
</gene>
<proteinExistence type="predicted"/>
<keyword evidence="1" id="KW-1133">Transmembrane helix</keyword>
<reference evidence="2 3" key="1">
    <citation type="submission" date="2015-01" db="EMBL/GenBank/DDBJ databases">
        <title>Jeotgalibacillus campisalis genome sequencing.</title>
        <authorList>
            <person name="Goh K.M."/>
            <person name="Chan K.-G."/>
            <person name="Yaakop A.S."/>
            <person name="Ee R."/>
            <person name="Gan H.M."/>
            <person name="Chan C.S."/>
        </authorList>
    </citation>
    <scope>NUCLEOTIDE SEQUENCE [LARGE SCALE GENOMIC DNA]</scope>
    <source>
        <strain evidence="2 3">SF-57</strain>
    </source>
</reference>
<feature type="transmembrane region" description="Helical" evidence="1">
    <location>
        <begin position="225"/>
        <end position="241"/>
    </location>
</feature>
<feature type="transmembrane region" description="Helical" evidence="1">
    <location>
        <begin position="195"/>
        <end position="213"/>
    </location>
</feature>
<evidence type="ECO:0000313" key="2">
    <source>
        <dbReference type="EMBL" id="KIL53076.1"/>
    </source>
</evidence>